<evidence type="ECO:0000256" key="1">
    <source>
        <dbReference type="SAM" id="Phobius"/>
    </source>
</evidence>
<evidence type="ECO:0000313" key="4">
    <source>
        <dbReference type="Proteomes" id="UP000676325"/>
    </source>
</evidence>
<dbReference type="InterPro" id="IPR009200">
    <property type="entry name" value="DUF1269_membrane"/>
</dbReference>
<gene>
    <name evidence="3" type="ORF">KDK95_07960</name>
</gene>
<dbReference type="GO" id="GO:0007165">
    <property type="term" value="P:signal transduction"/>
    <property type="evidence" value="ECO:0007669"/>
    <property type="project" value="InterPro"/>
</dbReference>
<protein>
    <submittedName>
        <fullName evidence="3">DUF1269 domain-containing protein</fullName>
    </submittedName>
</protein>
<feature type="domain" description="Death" evidence="2">
    <location>
        <begin position="1"/>
        <end position="38"/>
    </location>
</feature>
<sequence>MATLTVWKFHEAETAQKLLSELEDMQKQHLVDLIDGAVVTWPADARKPKTRQLSSMTGISAMGGAFWGMLFGLIFFVPLLGAAIGAAAGALGGSMADVGISKDFVEQVKAKVTPGTSALFLLTQNAVVDRLKPAFEEAKAELISTNLSAEQEQQLRDAFADED</sequence>
<dbReference type="EMBL" id="JAGSOH010000014">
    <property type="protein sequence ID" value="MBR7826231.1"/>
    <property type="molecule type" value="Genomic_DNA"/>
</dbReference>
<dbReference type="AlphaFoldDB" id="A0A941E717"/>
<keyword evidence="4" id="KW-1185">Reference proteome</keyword>
<comment type="caution">
    <text evidence="3">The sequence shown here is derived from an EMBL/GenBank/DDBJ whole genome shotgun (WGS) entry which is preliminary data.</text>
</comment>
<accession>A0A941E717</accession>
<dbReference type="Pfam" id="PF06897">
    <property type="entry name" value="DUF1269"/>
    <property type="match status" value="1"/>
</dbReference>
<keyword evidence="1" id="KW-0472">Membrane</keyword>
<keyword evidence="1" id="KW-1133">Transmembrane helix</keyword>
<evidence type="ECO:0000313" key="3">
    <source>
        <dbReference type="EMBL" id="MBR7826231.1"/>
    </source>
</evidence>
<name>A0A941E717_9ACTN</name>
<proteinExistence type="predicted"/>
<dbReference type="RefSeq" id="WP_212517379.1">
    <property type="nucleotide sequence ID" value="NZ_JAGSOH010000014.1"/>
</dbReference>
<dbReference type="PROSITE" id="PS50017">
    <property type="entry name" value="DEATH_DOMAIN"/>
    <property type="match status" value="1"/>
</dbReference>
<organism evidence="3 4">
    <name type="scientific">Actinospica acidithermotolerans</name>
    <dbReference type="NCBI Taxonomy" id="2828514"/>
    <lineage>
        <taxon>Bacteria</taxon>
        <taxon>Bacillati</taxon>
        <taxon>Actinomycetota</taxon>
        <taxon>Actinomycetes</taxon>
        <taxon>Catenulisporales</taxon>
        <taxon>Actinospicaceae</taxon>
        <taxon>Actinospica</taxon>
    </lineage>
</organism>
<feature type="transmembrane region" description="Helical" evidence="1">
    <location>
        <begin position="65"/>
        <end position="92"/>
    </location>
</feature>
<reference evidence="3" key="1">
    <citation type="submission" date="2021-04" db="EMBL/GenBank/DDBJ databases">
        <title>Genome based classification of Actinospica acidithermotolerans sp. nov., an actinobacterium isolated from an Indonesian hot spring.</title>
        <authorList>
            <person name="Kusuma A.B."/>
            <person name="Putra K.E."/>
            <person name="Nafisah S."/>
            <person name="Loh J."/>
            <person name="Nouioui I."/>
            <person name="Goodfellow M."/>
        </authorList>
    </citation>
    <scope>NUCLEOTIDE SEQUENCE</scope>
    <source>
        <strain evidence="3">MGRD01-02</strain>
    </source>
</reference>
<keyword evidence="1" id="KW-0812">Transmembrane</keyword>
<evidence type="ECO:0000259" key="2">
    <source>
        <dbReference type="PROSITE" id="PS50017"/>
    </source>
</evidence>
<dbReference type="InterPro" id="IPR000488">
    <property type="entry name" value="Death_dom"/>
</dbReference>
<dbReference type="Proteomes" id="UP000676325">
    <property type="component" value="Unassembled WGS sequence"/>
</dbReference>